<organism evidence="1 2">
    <name type="scientific">Helicobacter zhangjianzhongii</name>
    <dbReference type="NCBI Taxonomy" id="2974574"/>
    <lineage>
        <taxon>Bacteria</taxon>
        <taxon>Pseudomonadati</taxon>
        <taxon>Campylobacterota</taxon>
        <taxon>Epsilonproteobacteria</taxon>
        <taxon>Campylobacterales</taxon>
        <taxon>Helicobacteraceae</taxon>
        <taxon>Helicobacter</taxon>
    </lineage>
</organism>
<keyword evidence="2" id="KW-1185">Reference proteome</keyword>
<dbReference type="EMBL" id="JANURN010000003">
    <property type="protein sequence ID" value="MDL0081872.1"/>
    <property type="molecule type" value="Genomic_DNA"/>
</dbReference>
<reference evidence="1 2" key="1">
    <citation type="journal article" date="2023" name="Microorganisms">
        <title>Isolation and Genomic Characteristics of Cat-Borne Campylobacter felis sp. nov. and Sheep-Borne Campylobacter ovis sp. nov.</title>
        <authorList>
            <person name="Wang H."/>
            <person name="Li Y."/>
            <person name="Gu Y."/>
            <person name="Zhou G."/>
            <person name="Chen X."/>
            <person name="Zhang X."/>
            <person name="Shao Z."/>
            <person name="Zhang J."/>
            <person name="Zhang M."/>
        </authorList>
    </citation>
    <scope>NUCLEOTIDE SEQUENCE [LARGE SCALE GENOMIC DNA]</scope>
    <source>
        <strain evidence="1 2">XJK30-2</strain>
    </source>
</reference>
<sequence>MGAKILYNLKGIYRMLLPRAIPQALLRSKIQAIFTLDRATLETIALRVAHYHKLNSHFSPQPFALPSHKPVRDTIVPPHFGALRDNKLTKEHSSVYFYDSYEWTRYFPDHFVWNYEFSDVNYYLSSPAITKTRPIHSVRGGAGQGRVGFLAKNGDCFGESALITTQGKSQVCPCKAPFLAQKSCREDTYGESILESQSGFTKQTENKTTALESTFEKTEKMDSSPNASFLSLRADEIGVAIHKSANEDSRSDDSASAKNMDCHAVQAPLAMTENNAANVKVDSTNTQEISKVDSRENAQNIETPQNEKTESVFDNHAAGGRIFLKKHRLTPSGIPCFDEKAGLCSGEQGDKTWVSIDEASHKLPAFSQKANAQTSQNPTPTQENSILLQLEKNRHFSFIHDPIPYDKKRDLLFFRGACPQEHRSRFLHQYFSHPLCDIGHTGAVSEHPEFTTPKVPKTEHLHYKFLLSLEGNDVASNLKWILGSNSLCIMPKPRYESWFMEEKLEANVHYALLDDDYGNLDALLEFFIAHPKDAKEIIHNANTYCQAFQNPRIEEACNLLVLRKYFYLSDQGDLSPDERALLGL</sequence>
<evidence type="ECO:0000313" key="1">
    <source>
        <dbReference type="EMBL" id="MDL0081872.1"/>
    </source>
</evidence>
<dbReference type="Proteomes" id="UP001173802">
    <property type="component" value="Unassembled WGS sequence"/>
</dbReference>
<accession>A0ACC6FS09</accession>
<protein>
    <submittedName>
        <fullName evidence="1">Glycosyl transferase family 90</fullName>
    </submittedName>
</protein>
<gene>
    <name evidence="1" type="ORF">NYG90_04140</name>
</gene>
<evidence type="ECO:0000313" key="2">
    <source>
        <dbReference type="Proteomes" id="UP001173802"/>
    </source>
</evidence>
<proteinExistence type="predicted"/>
<keyword evidence="1" id="KW-0808">Transferase</keyword>
<comment type="caution">
    <text evidence="1">The sequence shown here is derived from an EMBL/GenBank/DDBJ whole genome shotgun (WGS) entry which is preliminary data.</text>
</comment>
<name>A0ACC6FS09_9HELI</name>